<dbReference type="eggNOG" id="ENOG502SE22">
    <property type="taxonomic scope" value="Eukaryota"/>
</dbReference>
<dbReference type="GO" id="GO:0140580">
    <property type="term" value="F:mitochondrion autophagosome adaptor activity"/>
    <property type="evidence" value="ECO:0007669"/>
    <property type="project" value="InterPro"/>
</dbReference>
<accession>G3AED6</accession>
<protein>
    <submittedName>
        <fullName evidence="1">Uncharacterized protein</fullName>
    </submittedName>
</protein>
<reference evidence="1 2" key="1">
    <citation type="journal article" date="2011" name="Proc. Natl. Acad. Sci. U.S.A.">
        <title>Comparative genomics of xylose-fermenting fungi for enhanced biofuel production.</title>
        <authorList>
            <person name="Wohlbach D.J."/>
            <person name="Kuo A."/>
            <person name="Sato T.K."/>
            <person name="Potts K.M."/>
            <person name="Salamov A.A."/>
            <person name="LaButti K.M."/>
            <person name="Sun H."/>
            <person name="Clum A."/>
            <person name="Pangilinan J.L."/>
            <person name="Lindquist E.A."/>
            <person name="Lucas S."/>
            <person name="Lapidus A."/>
            <person name="Jin M."/>
            <person name="Gunawan C."/>
            <person name="Balan V."/>
            <person name="Dale B.E."/>
            <person name="Jeffries T.W."/>
            <person name="Zinkel R."/>
            <person name="Barry K.W."/>
            <person name="Grigoriev I.V."/>
            <person name="Gasch A.P."/>
        </authorList>
    </citation>
    <scope>NUCLEOTIDE SEQUENCE [LARGE SCALE GENOMIC DNA]</scope>
    <source>
        <strain evidence="2">NRRL Y-27907 / 11-Y1</strain>
    </source>
</reference>
<dbReference type="GeneID" id="18872680"/>
<evidence type="ECO:0000313" key="2">
    <source>
        <dbReference type="Proteomes" id="UP000000709"/>
    </source>
</evidence>
<dbReference type="OMA" id="QGFLWTG"/>
<dbReference type="KEGG" id="spaa:SPAPADRAFT_58922"/>
<sequence length="141" mass="15695">MPPHIAIPDLRFEQSFLKQLHKYAGDVQAPPPVSPNKLKRKHNAPVLTDAELQLMNHNLDVQEQQQLQPLPISTGIVVYAVIKDQIIMPLLQGFLLSYALLSIRPVLRLVVKNGQEVGGWVSRLIGLNRLGAGRVSVVKRS</sequence>
<gene>
    <name evidence="1" type="ORF">SPAPADRAFT_58922</name>
</gene>
<proteinExistence type="predicted"/>
<dbReference type="AlphaFoldDB" id="G3AED6"/>
<evidence type="ECO:0000313" key="1">
    <source>
        <dbReference type="EMBL" id="EGW35724.1"/>
    </source>
</evidence>
<dbReference type="InterPro" id="IPR013898">
    <property type="entry name" value="Atg43"/>
</dbReference>
<dbReference type="EMBL" id="GL996499">
    <property type="protein sequence ID" value="EGW35724.1"/>
    <property type="molecule type" value="Genomic_DNA"/>
</dbReference>
<dbReference type="STRING" id="619300.G3AED6"/>
<dbReference type="PANTHER" id="PTHR38699:SF1">
    <property type="entry name" value="MITOPHAGY RECEPTOR ATG43"/>
    <property type="match status" value="1"/>
</dbReference>
<name>G3AED6_SPAPN</name>
<dbReference type="PANTHER" id="PTHR38699">
    <property type="entry name" value="CHROMOSOME 1, WHOLE GENOME SHOTGUN SEQUENCE"/>
    <property type="match status" value="1"/>
</dbReference>
<keyword evidence="2" id="KW-1185">Reference proteome</keyword>
<organism evidence="2">
    <name type="scientific">Spathaspora passalidarum (strain NRRL Y-27907 / 11-Y1)</name>
    <dbReference type="NCBI Taxonomy" id="619300"/>
    <lineage>
        <taxon>Eukaryota</taxon>
        <taxon>Fungi</taxon>
        <taxon>Dikarya</taxon>
        <taxon>Ascomycota</taxon>
        <taxon>Saccharomycotina</taxon>
        <taxon>Pichiomycetes</taxon>
        <taxon>Debaryomycetaceae</taxon>
        <taxon>Spathaspora</taxon>
    </lineage>
</organism>
<dbReference type="Proteomes" id="UP000000709">
    <property type="component" value="Unassembled WGS sequence"/>
</dbReference>
<dbReference type="OrthoDB" id="2430343at2759"/>
<dbReference type="RefSeq" id="XP_007373136.1">
    <property type="nucleotide sequence ID" value="XM_007373074.1"/>
</dbReference>
<dbReference type="InParanoid" id="G3AED6"/>
<dbReference type="GO" id="GO:0000423">
    <property type="term" value="P:mitophagy"/>
    <property type="evidence" value="ECO:0007669"/>
    <property type="project" value="InterPro"/>
</dbReference>
<dbReference type="HOGENOM" id="CLU_156033_0_0_1"/>